<gene>
    <name evidence="3" type="ORF">D5H75_19850</name>
</gene>
<feature type="compositionally biased region" description="Polar residues" evidence="1">
    <location>
        <begin position="26"/>
        <end position="47"/>
    </location>
</feature>
<accession>A0A3A4ANR7</accession>
<sequence>MRARLAGILILGSSLATAAALGHAGDQSSRQASGRSGNASLAASTRPTLAAPPTRAELTRATELLIAHPKLGRSVAKAYKEATGEKLDSAADLRPQGSLFHAAQLRKTNEDLAACGSQRCVQLFVRLPDGSWAETDRVVVNLARSKVERLKW</sequence>
<dbReference type="AlphaFoldDB" id="A0A3A4ANR7"/>
<evidence type="ECO:0000256" key="1">
    <source>
        <dbReference type="SAM" id="MobiDB-lite"/>
    </source>
</evidence>
<organism evidence="3 4">
    <name type="scientific">Bailinhaonella thermotolerans</name>
    <dbReference type="NCBI Taxonomy" id="1070861"/>
    <lineage>
        <taxon>Bacteria</taxon>
        <taxon>Bacillati</taxon>
        <taxon>Actinomycetota</taxon>
        <taxon>Actinomycetes</taxon>
        <taxon>Streptosporangiales</taxon>
        <taxon>Streptosporangiaceae</taxon>
        <taxon>Bailinhaonella</taxon>
    </lineage>
</organism>
<name>A0A3A4ANR7_9ACTN</name>
<feature type="region of interest" description="Disordered" evidence="1">
    <location>
        <begin position="26"/>
        <end position="54"/>
    </location>
</feature>
<dbReference type="Proteomes" id="UP000265768">
    <property type="component" value="Unassembled WGS sequence"/>
</dbReference>
<proteinExistence type="predicted"/>
<keyword evidence="2" id="KW-0732">Signal</keyword>
<dbReference type="EMBL" id="QZEY01000007">
    <property type="protein sequence ID" value="RJL31306.1"/>
    <property type="molecule type" value="Genomic_DNA"/>
</dbReference>
<keyword evidence="4" id="KW-1185">Reference proteome</keyword>
<reference evidence="3 4" key="1">
    <citation type="submission" date="2018-09" db="EMBL/GenBank/DDBJ databases">
        <title>YIM 75507 draft genome.</title>
        <authorList>
            <person name="Tang S."/>
            <person name="Feng Y."/>
        </authorList>
    </citation>
    <scope>NUCLEOTIDE SEQUENCE [LARGE SCALE GENOMIC DNA]</scope>
    <source>
        <strain evidence="3 4">YIM 75507</strain>
    </source>
</reference>
<evidence type="ECO:0000313" key="3">
    <source>
        <dbReference type="EMBL" id="RJL31306.1"/>
    </source>
</evidence>
<evidence type="ECO:0008006" key="5">
    <source>
        <dbReference type="Google" id="ProtNLM"/>
    </source>
</evidence>
<comment type="caution">
    <text evidence="3">The sequence shown here is derived from an EMBL/GenBank/DDBJ whole genome shotgun (WGS) entry which is preliminary data.</text>
</comment>
<feature type="signal peptide" evidence="2">
    <location>
        <begin position="1"/>
        <end position="18"/>
    </location>
</feature>
<protein>
    <recommendedName>
        <fullName evidence="5">Lipoprotein</fullName>
    </recommendedName>
</protein>
<evidence type="ECO:0000256" key="2">
    <source>
        <dbReference type="SAM" id="SignalP"/>
    </source>
</evidence>
<feature type="chain" id="PRO_5017327780" description="Lipoprotein" evidence="2">
    <location>
        <begin position="19"/>
        <end position="152"/>
    </location>
</feature>
<evidence type="ECO:0000313" key="4">
    <source>
        <dbReference type="Proteomes" id="UP000265768"/>
    </source>
</evidence>